<sequence>MVKSVSVGETIKSVTDYQQAIDDGANPNEVTTEQVGTYTKDQVDAKLALIAGSGDLPLSQFGDLGFIPPNISVKYEGAATYNPGIAYNVEADGSRNYLRAGCDGSQYGVYLCKYNVNALGNVEGYSPLANIWQPSYLPDTQRPIAVINGLETQVALLVRDSVNNRSFFAVSERTGTLDPAAHATGLKGIIGSTWTPSLSCVLAHKGSLYHFHYNLNDTQGVALSIVVDKMETYTGNPASAATQLLGWTGKDIHGNQFNSWDAIAVSKYYTTGVPGLGNDSVYFEWTDNLPATAPMIQPPSIHATFLSGDTYRLFFVHEQWVSLASGASIRVQVSRQVDVNLITKTFTWQPNSLGPTQAVGDTNANSIVINGLASYPDTVKYGLSGLGNVRPSFGRCPRTKEVLTQTNSVVYGTSQQQYLGVVPDAVWLDPKQRNFSGKPPYAYKGNYPTPLTVSIRIPKVLAKDKLRVSFDGGQANITGINYNDTTVFNYPDGTTSTWALDTGREATGGMETSRMLTEIDVNFNVRLSNTFTRDAPSGSSNLDQYGIGTNDTTVTAAVFDAIEASARAELGGVGTIRSMHTVVAIPRILTKKLANKFVSLTLIIMGDGAGFSFLTMGDKTGWSGGTLSAVSITQKRLSAQVATGVISVVNVGAGGIGMTIAEQTDYTFVGGSIPFSASYPGNSGHPTQAVGFNDSDGAMFAIRDYQGHGYANQDELFALPSSLGVVAMNTSVDSLFVQTTLTVMSYGRTKTSVLSGPTTKAKVIATQAVKGSWNVYFSEEVYCQIAGIKGRAPKKTVNLTSVIADPSNKTFYIYVQLTDGQFDYLVTNGPQSADRNRLLVGTVATDTTHVVSVTVFKVVGIDGFSLSFDKAPFAIPASSGNPTTTGALNWTFP</sequence>
<dbReference type="KEGG" id="vg:18501082"/>
<name>W8D0J3_9CAUD</name>
<accession>W8D0J3</accession>
<dbReference type="RefSeq" id="YP_009010244.1">
    <property type="nucleotide sequence ID" value="NC_023610.1"/>
</dbReference>
<keyword evidence="2" id="KW-1185">Reference proteome</keyword>
<reference evidence="1 2" key="1">
    <citation type="journal article" date="2014" name="FEMS Microbiol. Lett.">
        <title>The genome of the Erwinia amylovora phage PhiEaH1 reveals greater diversity and broadens the applicability of phages for the treatment of fire blight.</title>
        <authorList>
            <person name="Meczker K."/>
            <person name="Domotor D."/>
            <person name="Vass J."/>
            <person name="Rakhely G."/>
            <person name="Schneider G."/>
            <person name="Kovacs T."/>
        </authorList>
    </citation>
    <scope>NUCLEOTIDE SEQUENCE [LARGE SCALE GENOMIC DNA]</scope>
</reference>
<evidence type="ECO:0000313" key="1">
    <source>
        <dbReference type="EMBL" id="AGX01913.1"/>
    </source>
</evidence>
<proteinExistence type="predicted"/>
<protein>
    <submittedName>
        <fullName evidence="1">Uncharacterized protein</fullName>
    </submittedName>
</protein>
<organism evidence="1 2">
    <name type="scientific">Erwinia phage PhiEaH1</name>
    <dbReference type="NCBI Taxonomy" id="1401669"/>
    <lineage>
        <taxon>Viruses</taxon>
        <taxon>Duplodnaviria</taxon>
        <taxon>Heunggongvirae</taxon>
        <taxon>Uroviricota</taxon>
        <taxon>Caudoviricetes</taxon>
        <taxon>Chimalliviridae</taxon>
        <taxon>Iapetusvirus</taxon>
        <taxon>Iapetusvirus EaH1</taxon>
    </lineage>
</organism>
<dbReference type="Proteomes" id="UP000204235">
    <property type="component" value="Segment"/>
</dbReference>
<dbReference type="OrthoDB" id="3894at10239"/>
<dbReference type="GeneID" id="18501082"/>
<dbReference type="EMBL" id="KF623294">
    <property type="protein sequence ID" value="AGX01913.1"/>
    <property type="molecule type" value="Genomic_DNA"/>
</dbReference>
<evidence type="ECO:0000313" key="2">
    <source>
        <dbReference type="Proteomes" id="UP000204235"/>
    </source>
</evidence>